<reference evidence="1" key="2">
    <citation type="submission" date="2020-09" db="EMBL/GenBank/DDBJ databases">
        <authorList>
            <person name="Sun Q."/>
            <person name="Zhou Y."/>
        </authorList>
    </citation>
    <scope>NUCLEOTIDE SEQUENCE</scope>
    <source>
        <strain evidence="1">CGMCC 1.15448</strain>
    </source>
</reference>
<dbReference type="EMBL" id="BMJC01000001">
    <property type="protein sequence ID" value="GGA84220.1"/>
    <property type="molecule type" value="Genomic_DNA"/>
</dbReference>
<dbReference type="Pfam" id="PF08713">
    <property type="entry name" value="DNA_alkylation"/>
    <property type="match status" value="1"/>
</dbReference>
<protein>
    <recommendedName>
        <fullName evidence="3">DNA alkylation repair protein</fullName>
    </recommendedName>
</protein>
<evidence type="ECO:0000313" key="2">
    <source>
        <dbReference type="Proteomes" id="UP000607559"/>
    </source>
</evidence>
<accession>A0A8J2XQT9</accession>
<evidence type="ECO:0008006" key="3">
    <source>
        <dbReference type="Google" id="ProtNLM"/>
    </source>
</evidence>
<keyword evidence="2" id="KW-1185">Reference proteome</keyword>
<dbReference type="SUPFAM" id="SSF48371">
    <property type="entry name" value="ARM repeat"/>
    <property type="match status" value="1"/>
</dbReference>
<dbReference type="Gene3D" id="1.25.10.90">
    <property type="match status" value="1"/>
</dbReference>
<sequence length="235" mass="25730">MTVAAIMTELKSLGDPKIKSILQKHGVREPLFGVRIADMKPIQKKIKKDYQLAKDLYATGNADAMYLAGLIADDEKMTKKDLQTWVEQALSHNICDYTVPWVAAGSPHGYALALEWIDAKEEHIAAAGWGTLGCWVSLKADKDLDLPALKNLVSRVAKTIHTAPNRVRYVMNNFIISVGAYVTPLTKEAIATAGKIGEVTVDMNGTCCKVPDAKEYIGKIEARGSLGKKKKMVKC</sequence>
<dbReference type="PANTHER" id="PTHR41291:SF1">
    <property type="entry name" value="DNA ALKYLATION REPAIR PROTEIN"/>
    <property type="match status" value="1"/>
</dbReference>
<name>A0A8J2XQT9_9BACT</name>
<dbReference type="PANTHER" id="PTHR41291">
    <property type="entry name" value="DNA ALKYLATION REPAIR PROTEIN"/>
    <property type="match status" value="1"/>
</dbReference>
<organism evidence="1 2">
    <name type="scientific">Puia dinghuensis</name>
    <dbReference type="NCBI Taxonomy" id="1792502"/>
    <lineage>
        <taxon>Bacteria</taxon>
        <taxon>Pseudomonadati</taxon>
        <taxon>Bacteroidota</taxon>
        <taxon>Chitinophagia</taxon>
        <taxon>Chitinophagales</taxon>
        <taxon>Chitinophagaceae</taxon>
        <taxon>Puia</taxon>
    </lineage>
</organism>
<dbReference type="CDD" id="cd06561">
    <property type="entry name" value="AlkD_like"/>
    <property type="match status" value="1"/>
</dbReference>
<dbReference type="AlphaFoldDB" id="A0A8J2XQT9"/>
<dbReference type="RefSeq" id="WP_188928032.1">
    <property type="nucleotide sequence ID" value="NZ_BMJC01000001.1"/>
</dbReference>
<dbReference type="InterPro" id="IPR016024">
    <property type="entry name" value="ARM-type_fold"/>
</dbReference>
<dbReference type="InterPro" id="IPR014825">
    <property type="entry name" value="DNA_alkylation"/>
</dbReference>
<gene>
    <name evidence="1" type="ORF">GCM10011511_04210</name>
</gene>
<evidence type="ECO:0000313" key="1">
    <source>
        <dbReference type="EMBL" id="GGA84220.1"/>
    </source>
</evidence>
<reference evidence="1" key="1">
    <citation type="journal article" date="2014" name="Int. J. Syst. Evol. Microbiol.">
        <title>Complete genome sequence of Corynebacterium casei LMG S-19264T (=DSM 44701T), isolated from a smear-ripened cheese.</title>
        <authorList>
            <consortium name="US DOE Joint Genome Institute (JGI-PGF)"/>
            <person name="Walter F."/>
            <person name="Albersmeier A."/>
            <person name="Kalinowski J."/>
            <person name="Ruckert C."/>
        </authorList>
    </citation>
    <scope>NUCLEOTIDE SEQUENCE</scope>
    <source>
        <strain evidence="1">CGMCC 1.15448</strain>
    </source>
</reference>
<dbReference type="Proteomes" id="UP000607559">
    <property type="component" value="Unassembled WGS sequence"/>
</dbReference>
<proteinExistence type="predicted"/>
<comment type="caution">
    <text evidence="1">The sequence shown here is derived from an EMBL/GenBank/DDBJ whole genome shotgun (WGS) entry which is preliminary data.</text>
</comment>